<evidence type="ECO:0008006" key="3">
    <source>
        <dbReference type="Google" id="ProtNLM"/>
    </source>
</evidence>
<dbReference type="PANTHER" id="PTHR47763">
    <property type="entry name" value="ALPHA-PROTEIN KINASE VWKA"/>
    <property type="match status" value="1"/>
</dbReference>
<dbReference type="EMBL" id="ANIX01002382">
    <property type="protein sequence ID" value="ETP12487.1"/>
    <property type="molecule type" value="Genomic_DNA"/>
</dbReference>
<protein>
    <recommendedName>
        <fullName evidence="3">VWFA domain-containing protein</fullName>
    </recommendedName>
</protein>
<dbReference type="Gene3D" id="3.40.50.410">
    <property type="entry name" value="von Willebrand factor, type A domain"/>
    <property type="match status" value="1"/>
</dbReference>
<sequence length="319" mass="35697">MGKRKLLKLSCRIGWCRHDGECHTVFEDNVELLKRRLAAVEREATQMEHFSVIRSEMESRIQKVAKEIQLSYATTSTLELVIVMDYTGSMGPWNAEAKTAIMSIIDNVKKDHPCTNVRAFGGGDGPEDMPGELEAALAMPFEAEARRIVLVRDGEEEKAPKVVVPPEMSPLDWGKLGDCPDIEAVLHSLHFRPGEPVDWNNLDLKHTQQDTKIRLTQSCFAKGAVRSAHTLYVCNMNTYLVAKCYYGKASRIASTSNHSSQNDVKMQIVANVLFSGPNSVEKGVDFTFTCWYEIKNPLKAGLSPTMTMFTAEPYIDGEY</sequence>
<comment type="caution">
    <text evidence="1">The sequence shown here is derived from an EMBL/GenBank/DDBJ whole genome shotgun (WGS) entry which is preliminary data.</text>
</comment>
<evidence type="ECO:0000313" key="2">
    <source>
        <dbReference type="Proteomes" id="UP000018958"/>
    </source>
</evidence>
<dbReference type="InterPro" id="IPR036465">
    <property type="entry name" value="vWFA_dom_sf"/>
</dbReference>
<gene>
    <name evidence="1" type="ORF">F441_12162</name>
</gene>
<dbReference type="AlphaFoldDB" id="W2WQ66"/>
<evidence type="ECO:0000313" key="1">
    <source>
        <dbReference type="EMBL" id="ETP12487.1"/>
    </source>
</evidence>
<reference evidence="1 2" key="1">
    <citation type="submission" date="2013-11" db="EMBL/GenBank/DDBJ databases">
        <title>The Genome Sequence of Phytophthora parasitica CJ01A1.</title>
        <authorList>
            <consortium name="The Broad Institute Genomics Platform"/>
            <person name="Russ C."/>
            <person name="Tyler B."/>
            <person name="Panabieres F."/>
            <person name="Shan W."/>
            <person name="Tripathy S."/>
            <person name="Grunwald N."/>
            <person name="Machado M."/>
            <person name="Johnson C.S."/>
            <person name="Walker B."/>
            <person name="Young S.K."/>
            <person name="Zeng Q."/>
            <person name="Gargeya S."/>
            <person name="Fitzgerald M."/>
            <person name="Haas B."/>
            <person name="Abouelleil A."/>
            <person name="Allen A.W."/>
            <person name="Alvarado L."/>
            <person name="Arachchi H.M."/>
            <person name="Berlin A.M."/>
            <person name="Chapman S.B."/>
            <person name="Gainer-Dewar J."/>
            <person name="Goldberg J."/>
            <person name="Griggs A."/>
            <person name="Gujja S."/>
            <person name="Hansen M."/>
            <person name="Howarth C."/>
            <person name="Imamovic A."/>
            <person name="Ireland A."/>
            <person name="Larimer J."/>
            <person name="McCowan C."/>
            <person name="Murphy C."/>
            <person name="Pearson M."/>
            <person name="Poon T.W."/>
            <person name="Priest M."/>
            <person name="Roberts A."/>
            <person name="Saif S."/>
            <person name="Shea T."/>
            <person name="Sisk P."/>
            <person name="Sykes S."/>
            <person name="Wortman J."/>
            <person name="Nusbaum C."/>
            <person name="Birren B."/>
        </authorList>
    </citation>
    <scope>NUCLEOTIDE SEQUENCE [LARGE SCALE GENOMIC DNA]</scope>
    <source>
        <strain evidence="1 2">CJ01A1</strain>
    </source>
</reference>
<proteinExistence type="predicted"/>
<accession>W2WQ66</accession>
<name>W2WQ66_PHYNI</name>
<organism evidence="1 2">
    <name type="scientific">Phytophthora nicotianae CJ01A1</name>
    <dbReference type="NCBI Taxonomy" id="1317063"/>
    <lineage>
        <taxon>Eukaryota</taxon>
        <taxon>Sar</taxon>
        <taxon>Stramenopiles</taxon>
        <taxon>Oomycota</taxon>
        <taxon>Peronosporomycetes</taxon>
        <taxon>Peronosporales</taxon>
        <taxon>Peronosporaceae</taxon>
        <taxon>Phytophthora</taxon>
    </lineage>
</organism>
<dbReference type="InterPro" id="IPR052969">
    <property type="entry name" value="Thr-specific_kinase-like"/>
</dbReference>
<dbReference type="OrthoDB" id="301415at2759"/>
<dbReference type="Proteomes" id="UP000018958">
    <property type="component" value="Unassembled WGS sequence"/>
</dbReference>